<name>A0A0S3TDB1_PHAAN</name>
<gene>
    <name evidence="1" type="primary">Vigan.UMG012000</name>
    <name evidence="1" type="ORF">VIGAN_UM012000</name>
</gene>
<organism evidence="1">
    <name type="scientific">Vigna angularis var. angularis</name>
    <dbReference type="NCBI Taxonomy" id="157739"/>
    <lineage>
        <taxon>Eukaryota</taxon>
        <taxon>Viridiplantae</taxon>
        <taxon>Streptophyta</taxon>
        <taxon>Embryophyta</taxon>
        <taxon>Tracheophyta</taxon>
        <taxon>Spermatophyta</taxon>
        <taxon>Magnoliopsida</taxon>
        <taxon>eudicotyledons</taxon>
        <taxon>Gunneridae</taxon>
        <taxon>Pentapetalae</taxon>
        <taxon>rosids</taxon>
        <taxon>fabids</taxon>
        <taxon>Fabales</taxon>
        <taxon>Fabaceae</taxon>
        <taxon>Papilionoideae</taxon>
        <taxon>50 kb inversion clade</taxon>
        <taxon>NPAAA clade</taxon>
        <taxon>indigoferoid/millettioid clade</taxon>
        <taxon>Phaseoleae</taxon>
        <taxon>Vigna</taxon>
    </lineage>
</organism>
<reference evidence="1" key="1">
    <citation type="journal article" date="2015" name="Sci. Rep.">
        <title>The power of single molecule real-time sequencing technology in the de novo assembly of a eukaryotic genome.</title>
        <authorList>
            <person name="Sakai H."/>
            <person name="Naito K."/>
            <person name="Ogiso-Tanaka E."/>
            <person name="Takahashi Y."/>
            <person name="Iseki K."/>
            <person name="Muto C."/>
            <person name="Satou K."/>
            <person name="Teruya K."/>
            <person name="Shiroma A."/>
            <person name="Shimoji M."/>
            <person name="Hirano T."/>
            <person name="Itoh T."/>
            <person name="Kaga A."/>
            <person name="Tomooka N."/>
        </authorList>
    </citation>
    <scope>NUCLEOTIDE SEQUENCE</scope>
</reference>
<evidence type="ECO:0000313" key="1">
    <source>
        <dbReference type="EMBL" id="BAU03106.1"/>
    </source>
</evidence>
<accession>A0A0S3TDB1</accession>
<dbReference type="AlphaFoldDB" id="A0A0S3TDB1"/>
<sequence length="86" mass="9650">MQNLLDGRCCSAVMEDDREVHSKLLIWLRAGADGSAVKCSSFFQPWSSCWIGGGRCSCWLSSLPLDSYVGKIEDVRCGFSHFWCRP</sequence>
<dbReference type="EMBL" id="AP015080">
    <property type="protein sequence ID" value="BAU03106.1"/>
    <property type="molecule type" value="Genomic_DNA"/>
</dbReference>
<protein>
    <submittedName>
        <fullName evidence="1">Uncharacterized protein</fullName>
    </submittedName>
</protein>
<proteinExistence type="predicted"/>